<evidence type="ECO:0000256" key="1">
    <source>
        <dbReference type="SAM" id="MobiDB-lite"/>
    </source>
</evidence>
<feature type="region of interest" description="Disordered" evidence="1">
    <location>
        <begin position="42"/>
        <end position="70"/>
    </location>
</feature>
<feature type="region of interest" description="Disordered" evidence="1">
    <location>
        <begin position="82"/>
        <end position="123"/>
    </location>
</feature>
<name>A0A0F9DBK4_9ZZZZ</name>
<accession>A0A0F9DBK4</accession>
<dbReference type="EMBL" id="LAZR01032364">
    <property type="protein sequence ID" value="KKL51091.1"/>
    <property type="molecule type" value="Genomic_DNA"/>
</dbReference>
<organism evidence="2">
    <name type="scientific">marine sediment metagenome</name>
    <dbReference type="NCBI Taxonomy" id="412755"/>
    <lineage>
        <taxon>unclassified sequences</taxon>
        <taxon>metagenomes</taxon>
        <taxon>ecological metagenomes</taxon>
    </lineage>
</organism>
<sequence length="123" mass="13636">MPVHKKVAKAAKKVGITALKRVGVRLSKPIKKRIRKVLGKRLRRKPVASSISKGPRQVGTSGRVRAAKRLPGQIGIRRKVGLRDAGRPIKPKKQVGPPKVGFRTVKGRRGKRITIKRPRPRNA</sequence>
<evidence type="ECO:0000313" key="2">
    <source>
        <dbReference type="EMBL" id="KKL51091.1"/>
    </source>
</evidence>
<gene>
    <name evidence="2" type="ORF">LCGC14_2298940</name>
</gene>
<proteinExistence type="predicted"/>
<reference evidence="2" key="1">
    <citation type="journal article" date="2015" name="Nature">
        <title>Complex archaea that bridge the gap between prokaryotes and eukaryotes.</title>
        <authorList>
            <person name="Spang A."/>
            <person name="Saw J.H."/>
            <person name="Jorgensen S.L."/>
            <person name="Zaremba-Niedzwiedzka K."/>
            <person name="Martijn J."/>
            <person name="Lind A.E."/>
            <person name="van Eijk R."/>
            <person name="Schleper C."/>
            <person name="Guy L."/>
            <person name="Ettema T.J."/>
        </authorList>
    </citation>
    <scope>NUCLEOTIDE SEQUENCE</scope>
</reference>
<comment type="caution">
    <text evidence="2">The sequence shown here is derived from an EMBL/GenBank/DDBJ whole genome shotgun (WGS) entry which is preliminary data.</text>
</comment>
<dbReference type="AlphaFoldDB" id="A0A0F9DBK4"/>
<feature type="compositionally biased region" description="Basic residues" evidence="1">
    <location>
        <begin position="105"/>
        <end position="123"/>
    </location>
</feature>
<protein>
    <submittedName>
        <fullName evidence="2">Uncharacterized protein</fullName>
    </submittedName>
</protein>